<sequence length="101" mass="12142">MKKENFDLFSLVFLLSIFNILYSFIPIVLLTYFWLFHPERYLLNGFVTFISFFIIIDIRPWFIEWHNYWITFILAAISAASSVFLFQQSKQKNPLDGTFLN</sequence>
<dbReference type="Proteomes" id="UP000288197">
    <property type="component" value="Unassembled WGS sequence"/>
</dbReference>
<organism evidence="2 3">
    <name type="scientific">Vagococcus fluvialis</name>
    <dbReference type="NCBI Taxonomy" id="2738"/>
    <lineage>
        <taxon>Bacteria</taxon>
        <taxon>Bacillati</taxon>
        <taxon>Bacillota</taxon>
        <taxon>Bacilli</taxon>
        <taxon>Lactobacillales</taxon>
        <taxon>Enterococcaceae</taxon>
        <taxon>Vagococcus</taxon>
    </lineage>
</organism>
<dbReference type="GeneID" id="63145639"/>
<accession>A0A369B6E4</accession>
<proteinExistence type="predicted"/>
<dbReference type="RefSeq" id="WP_114288895.1">
    <property type="nucleotide sequence ID" value="NZ_CP081459.1"/>
</dbReference>
<feature type="transmembrane region" description="Helical" evidence="1">
    <location>
        <begin position="12"/>
        <end position="35"/>
    </location>
</feature>
<name>A0A369B6E4_9ENTE</name>
<comment type="caution">
    <text evidence="2">The sequence shown here is derived from an EMBL/GenBank/DDBJ whole genome shotgun (WGS) entry which is preliminary data.</text>
</comment>
<dbReference type="AlphaFoldDB" id="A0A369B6E4"/>
<keyword evidence="1" id="KW-1133">Transmembrane helix</keyword>
<evidence type="ECO:0000313" key="2">
    <source>
        <dbReference type="EMBL" id="RSU05484.1"/>
    </source>
</evidence>
<gene>
    <name evidence="2" type="ORF">CBF32_00360</name>
</gene>
<evidence type="ECO:0000256" key="1">
    <source>
        <dbReference type="SAM" id="Phobius"/>
    </source>
</evidence>
<protein>
    <submittedName>
        <fullName evidence="2">Uncharacterized protein</fullName>
    </submittedName>
</protein>
<keyword evidence="1" id="KW-0472">Membrane</keyword>
<dbReference type="EMBL" id="NGJX01000001">
    <property type="protein sequence ID" value="RSU05484.1"/>
    <property type="molecule type" value="Genomic_DNA"/>
</dbReference>
<feature type="transmembrane region" description="Helical" evidence="1">
    <location>
        <begin position="68"/>
        <end position="86"/>
    </location>
</feature>
<reference evidence="2 3" key="1">
    <citation type="submission" date="2017-05" db="EMBL/GenBank/DDBJ databases">
        <title>Vagococcus spp. assemblies.</title>
        <authorList>
            <person name="Gulvik C.A."/>
        </authorList>
    </citation>
    <scope>NUCLEOTIDE SEQUENCE [LARGE SCALE GENOMIC DNA]</scope>
    <source>
        <strain evidence="2 3">NCFB 2497</strain>
    </source>
</reference>
<keyword evidence="1" id="KW-0812">Transmembrane</keyword>
<evidence type="ECO:0000313" key="3">
    <source>
        <dbReference type="Proteomes" id="UP000288197"/>
    </source>
</evidence>
<keyword evidence="3" id="KW-1185">Reference proteome</keyword>
<feature type="transmembrane region" description="Helical" evidence="1">
    <location>
        <begin position="42"/>
        <end position="62"/>
    </location>
</feature>